<feature type="compositionally biased region" description="Pro residues" evidence="3">
    <location>
        <begin position="148"/>
        <end position="169"/>
    </location>
</feature>
<evidence type="ECO:0000313" key="6">
    <source>
        <dbReference type="Proteomes" id="UP001235939"/>
    </source>
</evidence>
<feature type="region of interest" description="Disordered" evidence="3">
    <location>
        <begin position="1"/>
        <end position="49"/>
    </location>
</feature>
<keyword evidence="1 2" id="KW-0694">RNA-binding</keyword>
<gene>
    <name evidence="5" type="ORF">LAZ67_2004034</name>
</gene>
<feature type="region of interest" description="Disordered" evidence="3">
    <location>
        <begin position="126"/>
        <end position="169"/>
    </location>
</feature>
<dbReference type="Pfam" id="PF00076">
    <property type="entry name" value="RRM_1"/>
    <property type="match status" value="2"/>
</dbReference>
<feature type="domain" description="RRM" evidence="4">
    <location>
        <begin position="192"/>
        <end position="269"/>
    </location>
</feature>
<feature type="compositionally biased region" description="Gly residues" evidence="3">
    <location>
        <begin position="132"/>
        <end position="146"/>
    </location>
</feature>
<dbReference type="SMART" id="SM00360">
    <property type="entry name" value="RRM"/>
    <property type="match status" value="2"/>
</dbReference>
<organism evidence="5 6">
    <name type="scientific">Cordylochernes scorpioides</name>
    <dbReference type="NCBI Taxonomy" id="51811"/>
    <lineage>
        <taxon>Eukaryota</taxon>
        <taxon>Metazoa</taxon>
        <taxon>Ecdysozoa</taxon>
        <taxon>Arthropoda</taxon>
        <taxon>Chelicerata</taxon>
        <taxon>Arachnida</taxon>
        <taxon>Pseudoscorpiones</taxon>
        <taxon>Cheliferoidea</taxon>
        <taxon>Chernetidae</taxon>
        <taxon>Cordylochernes</taxon>
    </lineage>
</organism>
<evidence type="ECO:0000313" key="5">
    <source>
        <dbReference type="EMBL" id="UYV63427.1"/>
    </source>
</evidence>
<name>A0ABY6K4A8_9ARAC</name>
<feature type="domain" description="RRM" evidence="4">
    <location>
        <begin position="48"/>
        <end position="126"/>
    </location>
</feature>
<feature type="compositionally biased region" description="Basic and acidic residues" evidence="3">
    <location>
        <begin position="25"/>
        <end position="40"/>
    </location>
</feature>
<evidence type="ECO:0000256" key="1">
    <source>
        <dbReference type="ARBA" id="ARBA00022884"/>
    </source>
</evidence>
<sequence length="341" mass="38155">MDGKLESDRESNGVYRQRSRSRSRSPVDHPKSHNFRDGKRSQGGPVPKRVYVTNIPYNCRWSDLKDLFRDKVGDVAYVDLFEDEAGRFKGNGIVEFNNAESVQKAIDVLNKFEYKGRPLYVKEDTIGDRVRGGGPGPMRGGGGGPMPRGMPPKYNPPMPSGGGGGPPPANFNTYGLSPKFLEYLGITGPLVSKVFVTNLSYRVDEAKLRDVFSIAGKVMRVDIKKDKDGQSKGLALVEFDHPVEAVQAISMFHDQKLFNRPMSIRMDRFVGNDNEPPKLPSGLSGIGKGLGTSGQPLQIPSKWLGLCEIHVTECWCCRGTRDEHWLPSYWRRRRLWWLGTL</sequence>
<dbReference type="Proteomes" id="UP001235939">
    <property type="component" value="Chromosome 02"/>
</dbReference>
<reference evidence="5 6" key="1">
    <citation type="submission" date="2022-01" db="EMBL/GenBank/DDBJ databases">
        <title>A chromosomal length assembly of Cordylochernes scorpioides.</title>
        <authorList>
            <person name="Zeh D."/>
            <person name="Zeh J."/>
        </authorList>
    </citation>
    <scope>NUCLEOTIDE SEQUENCE [LARGE SCALE GENOMIC DNA]</scope>
    <source>
        <strain evidence="5">IN4F17</strain>
        <tissue evidence="5">Whole Body</tissue>
    </source>
</reference>
<keyword evidence="6" id="KW-1185">Reference proteome</keyword>
<dbReference type="InterPro" id="IPR035979">
    <property type="entry name" value="RBD_domain_sf"/>
</dbReference>
<evidence type="ECO:0000256" key="3">
    <source>
        <dbReference type="SAM" id="MobiDB-lite"/>
    </source>
</evidence>
<proteinExistence type="predicted"/>
<dbReference type="InterPro" id="IPR012677">
    <property type="entry name" value="Nucleotide-bd_a/b_plait_sf"/>
</dbReference>
<protein>
    <submittedName>
        <fullName evidence="5">HNRNPM</fullName>
    </submittedName>
</protein>
<evidence type="ECO:0000259" key="4">
    <source>
        <dbReference type="PROSITE" id="PS50102"/>
    </source>
</evidence>
<dbReference type="Gene3D" id="3.30.70.330">
    <property type="match status" value="2"/>
</dbReference>
<dbReference type="EMBL" id="CP092864">
    <property type="protein sequence ID" value="UYV63427.1"/>
    <property type="molecule type" value="Genomic_DNA"/>
</dbReference>
<dbReference type="PROSITE" id="PS50102">
    <property type="entry name" value="RRM"/>
    <property type="match status" value="2"/>
</dbReference>
<dbReference type="InterPro" id="IPR050374">
    <property type="entry name" value="RRT5_SRSF_SR"/>
</dbReference>
<dbReference type="PANTHER" id="PTHR23003:SF3">
    <property type="entry name" value="FI21236P1-RELATED"/>
    <property type="match status" value="1"/>
</dbReference>
<accession>A0ABY6K4A8</accession>
<feature type="compositionally biased region" description="Basic and acidic residues" evidence="3">
    <location>
        <begin position="1"/>
        <end position="11"/>
    </location>
</feature>
<dbReference type="PANTHER" id="PTHR23003">
    <property type="entry name" value="RNA RECOGNITION MOTIF RRM DOMAIN CONTAINING PROTEIN"/>
    <property type="match status" value="1"/>
</dbReference>
<dbReference type="InterPro" id="IPR000504">
    <property type="entry name" value="RRM_dom"/>
</dbReference>
<dbReference type="SUPFAM" id="SSF54928">
    <property type="entry name" value="RNA-binding domain, RBD"/>
    <property type="match status" value="2"/>
</dbReference>
<evidence type="ECO:0000256" key="2">
    <source>
        <dbReference type="PROSITE-ProRule" id="PRU00176"/>
    </source>
</evidence>